<reference evidence="2" key="1">
    <citation type="submission" date="2021-02" db="EMBL/GenBank/DDBJ databases">
        <authorList>
            <person name="Dougan E. K."/>
            <person name="Rhodes N."/>
            <person name="Thang M."/>
            <person name="Chan C."/>
        </authorList>
    </citation>
    <scope>NUCLEOTIDE SEQUENCE</scope>
</reference>
<evidence type="ECO:0000256" key="1">
    <source>
        <dbReference type="SAM" id="MobiDB-lite"/>
    </source>
</evidence>
<comment type="caution">
    <text evidence="2">The sequence shown here is derived from an EMBL/GenBank/DDBJ whole genome shotgun (WGS) entry which is preliminary data.</text>
</comment>
<feature type="region of interest" description="Disordered" evidence="1">
    <location>
        <begin position="507"/>
        <end position="546"/>
    </location>
</feature>
<feature type="region of interest" description="Disordered" evidence="1">
    <location>
        <begin position="236"/>
        <end position="262"/>
    </location>
</feature>
<feature type="region of interest" description="Disordered" evidence="1">
    <location>
        <begin position="16"/>
        <end position="37"/>
    </location>
</feature>
<protein>
    <submittedName>
        <fullName evidence="2">Uncharacterized protein</fullName>
    </submittedName>
</protein>
<dbReference type="AlphaFoldDB" id="A0A813DYF4"/>
<feature type="region of interest" description="Disordered" evidence="1">
    <location>
        <begin position="395"/>
        <end position="424"/>
    </location>
</feature>
<feature type="region of interest" description="Disordered" evidence="1">
    <location>
        <begin position="449"/>
        <end position="490"/>
    </location>
</feature>
<gene>
    <name evidence="2" type="ORF">PGLA1383_LOCUS9429</name>
</gene>
<evidence type="ECO:0000313" key="3">
    <source>
        <dbReference type="Proteomes" id="UP000654075"/>
    </source>
</evidence>
<keyword evidence="3" id="KW-1185">Reference proteome</keyword>
<feature type="region of interest" description="Disordered" evidence="1">
    <location>
        <begin position="581"/>
        <end position="644"/>
    </location>
</feature>
<feature type="compositionally biased region" description="Low complexity" evidence="1">
    <location>
        <begin position="236"/>
        <end position="245"/>
    </location>
</feature>
<feature type="compositionally biased region" description="Basic and acidic residues" evidence="1">
    <location>
        <begin position="246"/>
        <end position="255"/>
    </location>
</feature>
<dbReference type="Proteomes" id="UP000654075">
    <property type="component" value="Unassembled WGS sequence"/>
</dbReference>
<evidence type="ECO:0000313" key="2">
    <source>
        <dbReference type="EMBL" id="CAE8590713.1"/>
    </source>
</evidence>
<organism evidence="2 3">
    <name type="scientific">Polarella glacialis</name>
    <name type="common">Dinoflagellate</name>
    <dbReference type="NCBI Taxonomy" id="89957"/>
    <lineage>
        <taxon>Eukaryota</taxon>
        <taxon>Sar</taxon>
        <taxon>Alveolata</taxon>
        <taxon>Dinophyceae</taxon>
        <taxon>Suessiales</taxon>
        <taxon>Suessiaceae</taxon>
        <taxon>Polarella</taxon>
    </lineage>
</organism>
<proteinExistence type="predicted"/>
<name>A0A813DYF4_POLGL</name>
<dbReference type="EMBL" id="CAJNNV010004411">
    <property type="protein sequence ID" value="CAE8590713.1"/>
    <property type="molecule type" value="Genomic_DNA"/>
</dbReference>
<accession>A0A813DYF4</accession>
<feature type="compositionally biased region" description="Acidic residues" evidence="1">
    <location>
        <begin position="522"/>
        <end position="533"/>
    </location>
</feature>
<sequence>MRRLRRLRPSPVILAPAAPEQLTIEEPSSDEAPEEASLRDLLVSEEEDEDEQSRAVVSYMLGALADADTGALVPFTAQDATESTEIVAERGTDVLTLQPLEPLHLEWTSPDGGLRLHFNVCTVEAIAAQQQGQISDPPHFRGASTLHSRWRTEVVQVLRACDRESDAARVQAGGPLCVLPAATQTLEAALELSAEYGSLVRCHGVLGTKRLYVCPFCYDSLSEQWCKSQLSSSEAPEEACSSSEDSGPREMRSAGDEPDPDPLEVLAAFRDEAAAAAVFHTLGQVKQHLIGSRTSGGHGLSRDQLEPADVEREEVAEFLAVHGLRNSDSIIQRWLARKGSQGRYLHAFDVRTGVYREIPVHHAQAMAFYWAADGWWNTQLFLELYSASSSWSRGGGAPQRAALTGRTAPPLPSTETSAQDSDSIDEVVEETQIAEDARRWAELLGVSSNDTTLEDGEGSQDEAASQQGSAFPGLRPRLSDSEEEEERFEQGVAGYLRSLRRRAPLAGYREEGSSEPEFNSAGEEEGSSEEAEESASYAQQQPQLHTAEESCCVTAVQLPSSTARPAAAIVAGIQSVRRRLRPLASEQQLQQPHQQDQQQQQGPEESAARELYNSGREPMVEAAPTSCGSRKRLRRISVDSDEWQ</sequence>
<feature type="compositionally biased region" description="Low complexity" evidence="1">
    <location>
        <begin position="587"/>
        <end position="601"/>
    </location>
</feature>